<name>A0A6A8M8P5_9FIRM</name>
<evidence type="ECO:0000313" key="1">
    <source>
        <dbReference type="EMBL" id="MST68194.1"/>
    </source>
</evidence>
<dbReference type="AlphaFoldDB" id="A0A6A8M8P5"/>
<comment type="caution">
    <text evidence="1">The sequence shown here is derived from an EMBL/GenBank/DDBJ whole genome shotgun (WGS) entry which is preliminary data.</text>
</comment>
<dbReference type="Pfam" id="PF04463">
    <property type="entry name" value="2-thiour_desulf"/>
    <property type="match status" value="1"/>
</dbReference>
<dbReference type="EMBL" id="VUNB01000001">
    <property type="protein sequence ID" value="MST68194.1"/>
    <property type="molecule type" value="Genomic_DNA"/>
</dbReference>
<accession>A0A6A8M8P5</accession>
<dbReference type="PANTHER" id="PTHR30087">
    <property type="entry name" value="INNER MEMBRANE PROTEIN"/>
    <property type="match status" value="1"/>
</dbReference>
<organism evidence="1">
    <name type="scientific">Baileyella intestinalis</name>
    <dbReference type="NCBI Taxonomy" id="2606709"/>
    <lineage>
        <taxon>Bacteria</taxon>
        <taxon>Bacillati</taxon>
        <taxon>Bacillota</taxon>
        <taxon>Clostridia</taxon>
        <taxon>Peptostreptococcales</taxon>
        <taxon>Anaerovoracaceae</taxon>
        <taxon>Baileyella</taxon>
    </lineage>
</organism>
<dbReference type="RefSeq" id="WP_154571668.1">
    <property type="nucleotide sequence ID" value="NZ_JAQXPA010000048.1"/>
</dbReference>
<proteinExistence type="predicted"/>
<reference evidence="1" key="1">
    <citation type="submission" date="2019-09" db="EMBL/GenBank/DDBJ databases">
        <title>In-depth cultivation of the pig gut microbiome towards novel bacterial diversity and tailored functional studies.</title>
        <authorList>
            <person name="Wylensek D."/>
            <person name="Hitch T.C.A."/>
            <person name="Clavel T."/>
        </authorList>
    </citation>
    <scope>NUCLEOTIDE SEQUENCE</scope>
    <source>
        <strain evidence="1">RF-744-FAT-WT-3</strain>
    </source>
</reference>
<sequence length="148" mass="15943">MYIVSRCLLGVNCKYNGGNSRCGEVIDFLRDKSFVSVCPETQGGLKAPRDPAEQQNGRVIDRAGRDLTEYFRAGAERALKLAMETAEAKGESIEGAILKARSPSCGVTAIYDGTFTGATVPGDGIFAAELRKAGIPLMTEEDLYRSDK</sequence>
<dbReference type="PANTHER" id="PTHR30087:SF1">
    <property type="entry name" value="HYPOTHETICAL CYTOSOLIC PROTEIN"/>
    <property type="match status" value="1"/>
</dbReference>
<protein>
    <submittedName>
        <fullName evidence="1">DUF523 domain-containing protein</fullName>
    </submittedName>
</protein>
<dbReference type="InterPro" id="IPR007553">
    <property type="entry name" value="2-thiour_desulf"/>
</dbReference>
<gene>
    <name evidence="1" type="ORF">FYJ66_01030</name>
</gene>